<dbReference type="EMBL" id="VOHM01000012">
    <property type="protein sequence ID" value="TWT25478.1"/>
    <property type="molecule type" value="Genomic_DNA"/>
</dbReference>
<keyword evidence="2" id="KW-1003">Cell membrane</keyword>
<evidence type="ECO:0000256" key="4">
    <source>
        <dbReference type="ARBA" id="ARBA00022989"/>
    </source>
</evidence>
<dbReference type="CDD" id="cd02775">
    <property type="entry name" value="MopB_CT"/>
    <property type="match status" value="1"/>
</dbReference>
<accession>A0A5C5UHK5</accession>
<keyword evidence="5 6" id="KW-0472">Membrane</keyword>
<proteinExistence type="predicted"/>
<dbReference type="InterPro" id="IPR038766">
    <property type="entry name" value="Membrane_comp_ABC_pdt"/>
</dbReference>
<dbReference type="OrthoDB" id="5137249at2"/>
<evidence type="ECO:0000313" key="9">
    <source>
        <dbReference type="Proteomes" id="UP000320791"/>
    </source>
</evidence>
<feature type="domain" description="ABC3 transporter permease C-terminal" evidence="7">
    <location>
        <begin position="647"/>
        <end position="762"/>
    </location>
</feature>
<comment type="caution">
    <text evidence="8">The sequence shown here is derived from an EMBL/GenBank/DDBJ whole genome shotgun (WGS) entry which is preliminary data.</text>
</comment>
<dbReference type="Proteomes" id="UP000320791">
    <property type="component" value="Unassembled WGS sequence"/>
</dbReference>
<dbReference type="PANTHER" id="PTHR30287">
    <property type="entry name" value="MEMBRANE COMPONENT OF PREDICTED ABC SUPERFAMILY METABOLITE UPTAKE TRANSPORTER"/>
    <property type="match status" value="1"/>
</dbReference>
<name>A0A5C5UHK5_9CORY</name>
<feature type="transmembrane region" description="Helical" evidence="6">
    <location>
        <begin position="689"/>
        <end position="713"/>
    </location>
</feature>
<evidence type="ECO:0000256" key="3">
    <source>
        <dbReference type="ARBA" id="ARBA00022692"/>
    </source>
</evidence>
<feature type="transmembrane region" description="Helical" evidence="6">
    <location>
        <begin position="641"/>
        <end position="668"/>
    </location>
</feature>
<dbReference type="PANTHER" id="PTHR30287:SF1">
    <property type="entry name" value="INNER MEMBRANE PROTEIN"/>
    <property type="match status" value="1"/>
</dbReference>
<feature type="transmembrane region" description="Helical" evidence="6">
    <location>
        <begin position="254"/>
        <end position="273"/>
    </location>
</feature>
<keyword evidence="9" id="KW-1185">Reference proteome</keyword>
<dbReference type="AlphaFoldDB" id="A0A5C5UHK5"/>
<evidence type="ECO:0000256" key="6">
    <source>
        <dbReference type="SAM" id="Phobius"/>
    </source>
</evidence>
<keyword evidence="3 6" id="KW-0812">Transmembrane</keyword>
<feature type="transmembrane region" description="Helical" evidence="6">
    <location>
        <begin position="733"/>
        <end position="753"/>
    </location>
</feature>
<dbReference type="GO" id="GO:0005886">
    <property type="term" value="C:plasma membrane"/>
    <property type="evidence" value="ECO:0007669"/>
    <property type="project" value="UniProtKB-SubCell"/>
</dbReference>
<feature type="transmembrane region" description="Helical" evidence="6">
    <location>
        <begin position="299"/>
        <end position="324"/>
    </location>
</feature>
<feature type="transmembrane region" description="Helical" evidence="6">
    <location>
        <begin position="421"/>
        <end position="441"/>
    </location>
</feature>
<comment type="subcellular location">
    <subcellularLocation>
        <location evidence="1">Cell membrane</location>
        <topology evidence="1">Multi-pass membrane protein</topology>
    </subcellularLocation>
</comment>
<dbReference type="InterPro" id="IPR003838">
    <property type="entry name" value="ABC3_permease_C"/>
</dbReference>
<dbReference type="SUPFAM" id="SSF50692">
    <property type="entry name" value="ADC-like"/>
    <property type="match status" value="1"/>
</dbReference>
<evidence type="ECO:0000256" key="1">
    <source>
        <dbReference type="ARBA" id="ARBA00004651"/>
    </source>
</evidence>
<evidence type="ECO:0000256" key="5">
    <source>
        <dbReference type="ARBA" id="ARBA00023136"/>
    </source>
</evidence>
<reference evidence="8 9" key="1">
    <citation type="submission" date="2019-08" db="EMBL/GenBank/DDBJ databases">
        <authorList>
            <person name="Lei W."/>
        </authorList>
    </citation>
    <scope>NUCLEOTIDE SEQUENCE [LARGE SCALE GENOMIC DNA]</scope>
    <source>
        <strain evidence="8 9">CCUG 58627</strain>
    </source>
</reference>
<evidence type="ECO:0000256" key="2">
    <source>
        <dbReference type="ARBA" id="ARBA00022475"/>
    </source>
</evidence>
<sequence length="772" mass="85519">MRMPLLNALRQMRLQISSLLGLIIIIGVAVGFYATLKSNSVNFEQSSHQYFQDYKMPDLIVDGIDFTEEDAANLEKIAGVEAVQARATVDARDGDITFRLLSYDIHNPRVNRPYLYEGEEPKTAEECLVADKYAVKHNVHPGDTLSFENRAFSAECKVSGIATTPEDMYLKQSATESIADTSEFGVLYVDTEFLSQRKIPMNQIALVFAQDSDEERIYDTVEDELGDRIVKLTKREKVSSYDAFSADVSDFNRMAYIFPIVFLIIASVVVFVGQRRNVLRDRRQIGVLKAMGCGSAQIMFLYCAISVVATVVGAALGAVIASVAGPSLVNTYQSIFSAPFFTFGGLAHHIWLPTIFAFIVTIVSTVIAVWGVVTIMPAEAMHAEQPKTGRDILLQRTRLWNRLTFHSRYAVKSALRNRGRFFAMVCGVVASVTLTVMSLGFQDSYKFITTDYFDTAIDYDFAVRTQPTPSTQPPAFLDAVDLTQQQQALVLPATLTAGDRDEELPVVIVDDPEAVYSFKADDGGEPEYGDGLVLSHYYADKLGVSVGDAVEITTPNGVVEGTIKVSDRVRQNLGFIAIATYAQAEKHLGLENPSYNTIFANADGDRNEVEKEIERQEGVLAISSIGDERESFQKLSATLNMYIELLVMFSIVLGVAALYSVSTIALLARQYEFVILRVMGYSPREISLAYLKELVMQFLVGLPLGLVGGYYLTSFVSRQFANSQLLFASFIDWDTYVYSALAAALVIGFVWLVSLRKIARLQLVEGLKGRDE</sequence>
<organism evidence="8 9">
    <name type="scientific">Corynebacterium canis</name>
    <dbReference type="NCBI Taxonomy" id="679663"/>
    <lineage>
        <taxon>Bacteria</taxon>
        <taxon>Bacillati</taxon>
        <taxon>Actinomycetota</taxon>
        <taxon>Actinomycetes</taxon>
        <taxon>Mycobacteriales</taxon>
        <taxon>Corynebacteriaceae</taxon>
        <taxon>Corynebacterium</taxon>
    </lineage>
</organism>
<evidence type="ECO:0000259" key="7">
    <source>
        <dbReference type="Pfam" id="PF02687"/>
    </source>
</evidence>
<gene>
    <name evidence="8" type="ORF">FRX94_06625</name>
</gene>
<feature type="transmembrane region" description="Helical" evidence="6">
    <location>
        <begin position="12"/>
        <end position="36"/>
    </location>
</feature>
<feature type="domain" description="ABC3 transporter permease C-terminal" evidence="7">
    <location>
        <begin position="257"/>
        <end position="371"/>
    </location>
</feature>
<dbReference type="InterPro" id="IPR009010">
    <property type="entry name" value="Asp_de-COase-like_dom_sf"/>
</dbReference>
<evidence type="ECO:0000313" key="8">
    <source>
        <dbReference type="EMBL" id="TWT25478.1"/>
    </source>
</evidence>
<protein>
    <submittedName>
        <fullName evidence="8">FtsX-like permease family protein</fullName>
    </submittedName>
</protein>
<dbReference type="Pfam" id="PF02687">
    <property type="entry name" value="FtsX"/>
    <property type="match status" value="2"/>
</dbReference>
<keyword evidence="4 6" id="KW-1133">Transmembrane helix</keyword>
<feature type="transmembrane region" description="Helical" evidence="6">
    <location>
        <begin position="350"/>
        <end position="373"/>
    </location>
</feature>